<evidence type="ECO:0000256" key="1">
    <source>
        <dbReference type="SAM" id="SignalP"/>
    </source>
</evidence>
<evidence type="ECO:0000313" key="5">
    <source>
        <dbReference type="Proteomes" id="UP000663940"/>
    </source>
</evidence>
<protein>
    <submittedName>
        <fullName evidence="2">Uncharacterized protein</fullName>
    </submittedName>
</protein>
<feature type="signal peptide" evidence="1">
    <location>
        <begin position="1"/>
        <end position="20"/>
    </location>
</feature>
<evidence type="ECO:0000313" key="3">
    <source>
        <dbReference type="EMBL" id="QTE49636.1"/>
    </source>
</evidence>
<dbReference type="EMBL" id="CP043451">
    <property type="protein sequence ID" value="QEM07795.1"/>
    <property type="molecule type" value="Genomic_DNA"/>
</dbReference>
<proteinExistence type="predicted"/>
<name>A0AAE6JLN4_9SPHI</name>
<gene>
    <name evidence="2" type="ORF">DIU31_031440</name>
    <name evidence="3" type="ORF">J3L21_29580</name>
</gene>
<keyword evidence="1" id="KW-0732">Signal</keyword>
<accession>A0AAE6JLN4</accession>
<evidence type="ECO:0000313" key="4">
    <source>
        <dbReference type="Proteomes" id="UP000250557"/>
    </source>
</evidence>
<reference evidence="3 5" key="2">
    <citation type="submission" date="2021-03" db="EMBL/GenBank/DDBJ databases">
        <title>Mucilaginibacter strains isolated from gold and copper mining confer multi heavy-metal resistance.</title>
        <authorList>
            <person name="Li Y."/>
        </authorList>
    </citation>
    <scope>NUCLEOTIDE SEQUENCE [LARGE SCALE GENOMIC DNA]</scope>
    <source>
        <strain evidence="3 5">P2-4</strain>
    </source>
</reference>
<evidence type="ECO:0000313" key="2">
    <source>
        <dbReference type="EMBL" id="QEM07795.1"/>
    </source>
</evidence>
<reference evidence="2 4" key="1">
    <citation type="submission" date="2019-08" db="EMBL/GenBank/DDBJ databases">
        <title>Comparative genome analysis confer to the adaptation heavy metal polluted environment.</title>
        <authorList>
            <person name="Li Y."/>
        </authorList>
    </citation>
    <scope>NUCLEOTIDE SEQUENCE [LARGE SCALE GENOMIC DNA]</scope>
    <source>
        <strain evidence="2 4">P2</strain>
    </source>
</reference>
<sequence length="130" mass="14881">MNKISLILLCCLCIYGNSFAQTNKLKMPVTMTKKTMICKLTTPELQKRKTTVIATIKKLIKEKKELTNGYAYRFEGSDHQIDLLTDFIKTERQCCDFFNFSIDVRNDQTAWLKITGAKGVKGFIASELEL</sequence>
<organism evidence="2 4">
    <name type="scientific">Mucilaginibacter rubeus</name>
    <dbReference type="NCBI Taxonomy" id="2027860"/>
    <lineage>
        <taxon>Bacteria</taxon>
        <taxon>Pseudomonadati</taxon>
        <taxon>Bacteroidota</taxon>
        <taxon>Sphingobacteriia</taxon>
        <taxon>Sphingobacteriales</taxon>
        <taxon>Sphingobacteriaceae</taxon>
        <taxon>Mucilaginibacter</taxon>
    </lineage>
</organism>
<feature type="chain" id="PRO_5042161719" evidence="1">
    <location>
        <begin position="21"/>
        <end position="130"/>
    </location>
</feature>
<dbReference type="Proteomes" id="UP000663940">
    <property type="component" value="Chromosome"/>
</dbReference>
<dbReference type="Proteomes" id="UP000250557">
    <property type="component" value="Chromosome"/>
</dbReference>
<keyword evidence="5" id="KW-1185">Reference proteome</keyword>
<dbReference type="AlphaFoldDB" id="A0AAE6JLN4"/>
<dbReference type="EMBL" id="CP071880">
    <property type="protein sequence ID" value="QTE49636.1"/>
    <property type="molecule type" value="Genomic_DNA"/>
</dbReference>
<dbReference type="RefSeq" id="WP_112653958.1">
    <property type="nucleotide sequence ID" value="NZ_CP043451.1"/>
</dbReference>